<evidence type="ECO:0000313" key="2">
    <source>
        <dbReference type="Proteomes" id="UP000593571"/>
    </source>
</evidence>
<dbReference type="AlphaFoldDB" id="A0A7J8FJ08"/>
<organism evidence="1 2">
    <name type="scientific">Rousettus aegyptiacus</name>
    <name type="common">Egyptian fruit bat</name>
    <name type="synonym">Pteropus aegyptiacus</name>
    <dbReference type="NCBI Taxonomy" id="9407"/>
    <lineage>
        <taxon>Eukaryota</taxon>
        <taxon>Metazoa</taxon>
        <taxon>Chordata</taxon>
        <taxon>Craniata</taxon>
        <taxon>Vertebrata</taxon>
        <taxon>Euteleostomi</taxon>
        <taxon>Mammalia</taxon>
        <taxon>Eutheria</taxon>
        <taxon>Laurasiatheria</taxon>
        <taxon>Chiroptera</taxon>
        <taxon>Yinpterochiroptera</taxon>
        <taxon>Pteropodoidea</taxon>
        <taxon>Pteropodidae</taxon>
        <taxon>Rousettinae</taxon>
        <taxon>Rousettus</taxon>
    </lineage>
</organism>
<gene>
    <name evidence="1" type="ORF">HJG63_012077</name>
</gene>
<evidence type="ECO:0000313" key="1">
    <source>
        <dbReference type="EMBL" id="KAF6447698.1"/>
    </source>
</evidence>
<name>A0A7J8FJ08_ROUAE</name>
<accession>A0A7J8FJ08</accession>
<dbReference type="EMBL" id="JACASE010000007">
    <property type="protein sequence ID" value="KAF6447698.1"/>
    <property type="molecule type" value="Genomic_DNA"/>
</dbReference>
<protein>
    <submittedName>
        <fullName evidence="1">Uncharacterized protein</fullName>
    </submittedName>
</protein>
<keyword evidence="2" id="KW-1185">Reference proteome</keyword>
<comment type="caution">
    <text evidence="1">The sequence shown here is derived from an EMBL/GenBank/DDBJ whole genome shotgun (WGS) entry which is preliminary data.</text>
</comment>
<sequence>MAEPSSPSSSSPFYTVPEGHFQNENLIVVLACSVLFYSCLLPRLSLVGKESPYALHSSGSISSHLISPQTPHTKLLQAFSAFLPSLSSLFHLENYSVLRISSKVTNAAFRIFFYERPLPCVHFVLVYHNIF</sequence>
<dbReference type="Proteomes" id="UP000593571">
    <property type="component" value="Unassembled WGS sequence"/>
</dbReference>
<reference evidence="1 2" key="1">
    <citation type="journal article" date="2020" name="Nature">
        <title>Six reference-quality genomes reveal evolution of bat adaptations.</title>
        <authorList>
            <person name="Jebb D."/>
            <person name="Huang Z."/>
            <person name="Pippel M."/>
            <person name="Hughes G.M."/>
            <person name="Lavrichenko K."/>
            <person name="Devanna P."/>
            <person name="Winkler S."/>
            <person name="Jermiin L.S."/>
            <person name="Skirmuntt E.C."/>
            <person name="Katzourakis A."/>
            <person name="Burkitt-Gray L."/>
            <person name="Ray D.A."/>
            <person name="Sullivan K.A.M."/>
            <person name="Roscito J.G."/>
            <person name="Kirilenko B.M."/>
            <person name="Davalos L.M."/>
            <person name="Corthals A.P."/>
            <person name="Power M.L."/>
            <person name="Jones G."/>
            <person name="Ransome R.D."/>
            <person name="Dechmann D.K.N."/>
            <person name="Locatelli A.G."/>
            <person name="Puechmaille S.J."/>
            <person name="Fedrigo O."/>
            <person name="Jarvis E.D."/>
            <person name="Hiller M."/>
            <person name="Vernes S.C."/>
            <person name="Myers E.W."/>
            <person name="Teeling E.C."/>
        </authorList>
    </citation>
    <scope>NUCLEOTIDE SEQUENCE [LARGE SCALE GENOMIC DNA]</scope>
    <source>
        <strain evidence="1">MRouAeg1</strain>
        <tissue evidence="1">Muscle</tissue>
    </source>
</reference>
<proteinExistence type="predicted"/>